<dbReference type="Proteomes" id="UP000023152">
    <property type="component" value="Unassembled WGS sequence"/>
</dbReference>
<name>X6MCV9_RETFI</name>
<sequence>MKLMYFSTQTFMAAAIHLQLYCDMMPSPNLLTLFGIIKAQFLKLKDVKQSNEYKTCCNVLKGWDSLLDEAIKDMLMSNDKIGYKEQGGISYDIRYGYKTLFACYHEHSQNKISAESLKKQYIYIPFIPNWKFFIC</sequence>
<protein>
    <submittedName>
        <fullName evidence="1">Uncharacterized protein</fullName>
    </submittedName>
</protein>
<evidence type="ECO:0000313" key="2">
    <source>
        <dbReference type="Proteomes" id="UP000023152"/>
    </source>
</evidence>
<accession>X6MCV9</accession>
<keyword evidence="2" id="KW-1185">Reference proteome</keyword>
<comment type="caution">
    <text evidence="1">The sequence shown here is derived from an EMBL/GenBank/DDBJ whole genome shotgun (WGS) entry which is preliminary data.</text>
</comment>
<proteinExistence type="predicted"/>
<evidence type="ECO:0000313" key="1">
    <source>
        <dbReference type="EMBL" id="ETO11724.1"/>
    </source>
</evidence>
<organism evidence="1 2">
    <name type="scientific">Reticulomyxa filosa</name>
    <dbReference type="NCBI Taxonomy" id="46433"/>
    <lineage>
        <taxon>Eukaryota</taxon>
        <taxon>Sar</taxon>
        <taxon>Rhizaria</taxon>
        <taxon>Retaria</taxon>
        <taxon>Foraminifera</taxon>
        <taxon>Monothalamids</taxon>
        <taxon>Reticulomyxidae</taxon>
        <taxon>Reticulomyxa</taxon>
    </lineage>
</organism>
<reference evidence="1 2" key="1">
    <citation type="journal article" date="2013" name="Curr. Biol.">
        <title>The Genome of the Foraminiferan Reticulomyxa filosa.</title>
        <authorList>
            <person name="Glockner G."/>
            <person name="Hulsmann N."/>
            <person name="Schleicher M."/>
            <person name="Noegel A.A."/>
            <person name="Eichinger L."/>
            <person name="Gallinger C."/>
            <person name="Pawlowski J."/>
            <person name="Sierra R."/>
            <person name="Euteneuer U."/>
            <person name="Pillet L."/>
            <person name="Moustafa A."/>
            <person name="Platzer M."/>
            <person name="Groth M."/>
            <person name="Szafranski K."/>
            <person name="Schliwa M."/>
        </authorList>
    </citation>
    <scope>NUCLEOTIDE SEQUENCE [LARGE SCALE GENOMIC DNA]</scope>
</reference>
<gene>
    <name evidence="1" type="ORF">RFI_25651</name>
</gene>
<dbReference type="EMBL" id="ASPP01022115">
    <property type="protein sequence ID" value="ETO11724.1"/>
    <property type="molecule type" value="Genomic_DNA"/>
</dbReference>
<dbReference type="OrthoDB" id="7614088at2759"/>
<dbReference type="AlphaFoldDB" id="X6MCV9"/>